<gene>
    <name evidence="2" type="ORF">PC117_g13041</name>
</gene>
<name>A0A8T1KIL9_9STRA</name>
<feature type="compositionally biased region" description="Basic residues" evidence="1">
    <location>
        <begin position="1"/>
        <end position="19"/>
    </location>
</feature>
<evidence type="ECO:0000256" key="1">
    <source>
        <dbReference type="SAM" id="MobiDB-lite"/>
    </source>
</evidence>
<dbReference type="AlphaFoldDB" id="A0A8T1KIL9"/>
<feature type="region of interest" description="Disordered" evidence="1">
    <location>
        <begin position="1"/>
        <end position="63"/>
    </location>
</feature>
<protein>
    <submittedName>
        <fullName evidence="2">Uncharacterized protein</fullName>
    </submittedName>
</protein>
<dbReference type="EMBL" id="RCMK01000373">
    <property type="protein sequence ID" value="KAG2932865.1"/>
    <property type="molecule type" value="Genomic_DNA"/>
</dbReference>
<sequence length="63" mass="7144">MAADKPRRRRSEKAKRRARSVQGRPDASHEDGTAHEEGEAVRKDDTARQEADVRQEDDADQEA</sequence>
<evidence type="ECO:0000313" key="2">
    <source>
        <dbReference type="EMBL" id="KAG2932865.1"/>
    </source>
</evidence>
<dbReference type="Proteomes" id="UP000736787">
    <property type="component" value="Unassembled WGS sequence"/>
</dbReference>
<comment type="caution">
    <text evidence="2">The sequence shown here is derived from an EMBL/GenBank/DDBJ whole genome shotgun (WGS) entry which is preliminary data.</text>
</comment>
<evidence type="ECO:0000313" key="3">
    <source>
        <dbReference type="Proteomes" id="UP000736787"/>
    </source>
</evidence>
<organism evidence="2 3">
    <name type="scientific">Phytophthora cactorum</name>
    <dbReference type="NCBI Taxonomy" id="29920"/>
    <lineage>
        <taxon>Eukaryota</taxon>
        <taxon>Sar</taxon>
        <taxon>Stramenopiles</taxon>
        <taxon>Oomycota</taxon>
        <taxon>Peronosporomycetes</taxon>
        <taxon>Peronosporales</taxon>
        <taxon>Peronosporaceae</taxon>
        <taxon>Phytophthora</taxon>
    </lineage>
</organism>
<reference evidence="2" key="1">
    <citation type="submission" date="2018-10" db="EMBL/GenBank/DDBJ databases">
        <title>Effector identification in a new, highly contiguous assembly of the strawberry crown rot pathogen Phytophthora cactorum.</title>
        <authorList>
            <person name="Armitage A.D."/>
            <person name="Nellist C.F."/>
            <person name="Bates H."/>
            <person name="Vickerstaff R.J."/>
            <person name="Harrison R.J."/>
        </authorList>
    </citation>
    <scope>NUCLEOTIDE SEQUENCE</scope>
    <source>
        <strain evidence="2">4040</strain>
    </source>
</reference>
<feature type="compositionally biased region" description="Basic and acidic residues" evidence="1">
    <location>
        <begin position="26"/>
        <end position="56"/>
    </location>
</feature>
<proteinExistence type="predicted"/>
<accession>A0A8T1KIL9</accession>